<dbReference type="Gene3D" id="2.60.200.30">
    <property type="entry name" value="Probable inorganic polyphosphate/atp-NAD kinase, domain 2"/>
    <property type="match status" value="1"/>
</dbReference>
<gene>
    <name evidence="8" type="ORF">H310_03942</name>
</gene>
<dbReference type="STRING" id="157072.A0A024UEU8"/>
<evidence type="ECO:0000256" key="6">
    <source>
        <dbReference type="PIRSR" id="PIRSR613078-1"/>
    </source>
</evidence>
<dbReference type="PANTHER" id="PTHR13158">
    <property type="match status" value="1"/>
</dbReference>
<dbReference type="OrthoDB" id="354304at2759"/>
<dbReference type="CDD" id="cd07067">
    <property type="entry name" value="HP_PGM_like"/>
    <property type="match status" value="1"/>
</dbReference>
<dbReference type="RefSeq" id="XP_008866248.1">
    <property type="nucleotide sequence ID" value="XM_008868026.1"/>
</dbReference>
<evidence type="ECO:0000256" key="1">
    <source>
        <dbReference type="ARBA" id="ARBA00010995"/>
    </source>
</evidence>
<keyword evidence="4" id="KW-0521">NADP</keyword>
<accession>A0A024UEU8</accession>
<dbReference type="eggNOG" id="KOG4180">
    <property type="taxonomic scope" value="Eukaryota"/>
</dbReference>
<evidence type="ECO:0000256" key="4">
    <source>
        <dbReference type="ARBA" id="ARBA00022857"/>
    </source>
</evidence>
<dbReference type="Gene3D" id="3.40.50.10330">
    <property type="entry name" value="Probable inorganic polyphosphate/atp-NAD kinase, domain 1"/>
    <property type="match status" value="1"/>
</dbReference>
<evidence type="ECO:0000313" key="8">
    <source>
        <dbReference type="EMBL" id="ETW04809.1"/>
    </source>
</evidence>
<evidence type="ECO:0000256" key="5">
    <source>
        <dbReference type="ARBA" id="ARBA00023027"/>
    </source>
</evidence>
<evidence type="ECO:0000256" key="2">
    <source>
        <dbReference type="ARBA" id="ARBA00022679"/>
    </source>
</evidence>
<organism evidence="8">
    <name type="scientific">Aphanomyces invadans</name>
    <dbReference type="NCBI Taxonomy" id="157072"/>
    <lineage>
        <taxon>Eukaryota</taxon>
        <taxon>Sar</taxon>
        <taxon>Stramenopiles</taxon>
        <taxon>Oomycota</taxon>
        <taxon>Saprolegniomycetes</taxon>
        <taxon>Saprolegniales</taxon>
        <taxon>Verrucalvaceae</taxon>
        <taxon>Aphanomyces</taxon>
    </lineage>
</organism>
<dbReference type="InterPro" id="IPR016064">
    <property type="entry name" value="NAD/diacylglycerol_kinase_sf"/>
</dbReference>
<dbReference type="Pfam" id="PF00300">
    <property type="entry name" value="His_Phos_1"/>
    <property type="match status" value="1"/>
</dbReference>
<name>A0A024UEU8_9STRA</name>
<dbReference type="AlphaFoldDB" id="A0A024UEU8"/>
<dbReference type="SMART" id="SM00855">
    <property type="entry name" value="PGAM"/>
    <property type="match status" value="1"/>
</dbReference>
<dbReference type="InterPro" id="IPR017438">
    <property type="entry name" value="ATP-NAD_kinase_N"/>
</dbReference>
<dbReference type="InterPro" id="IPR002504">
    <property type="entry name" value="NADK"/>
</dbReference>
<proteinExistence type="inferred from homology"/>
<dbReference type="InterPro" id="IPR017437">
    <property type="entry name" value="ATP-NAD_kinase_PpnK-typ_C"/>
</dbReference>
<dbReference type="PROSITE" id="PS00175">
    <property type="entry name" value="PG_MUTASE"/>
    <property type="match status" value="1"/>
</dbReference>
<keyword evidence="5" id="KW-0520">NAD</keyword>
<dbReference type="InterPro" id="IPR001345">
    <property type="entry name" value="PG/BPGM_mutase_AS"/>
</dbReference>
<dbReference type="eggNOG" id="KOG0234">
    <property type="taxonomic scope" value="Eukaryota"/>
</dbReference>
<evidence type="ECO:0000256" key="3">
    <source>
        <dbReference type="ARBA" id="ARBA00022777"/>
    </source>
</evidence>
<comment type="similarity">
    <text evidence="1">Belongs to the NAD kinase family.</text>
</comment>
<feature type="binding site" evidence="7">
    <location>
        <position position="106"/>
    </location>
    <ligand>
        <name>substrate</name>
    </ligand>
</feature>
<keyword evidence="2" id="KW-0808">Transferase</keyword>
<protein>
    <recommendedName>
        <fullName evidence="9">Phosphoglycerate mutase (2,3-diphosphoglycerate-dependent)</fullName>
    </recommendedName>
</protein>
<dbReference type="GO" id="GO:0006741">
    <property type="term" value="P:NADP+ biosynthetic process"/>
    <property type="evidence" value="ECO:0007669"/>
    <property type="project" value="InterPro"/>
</dbReference>
<dbReference type="SUPFAM" id="SSF53254">
    <property type="entry name" value="Phosphoglycerate mutase-like"/>
    <property type="match status" value="1"/>
</dbReference>
<dbReference type="GO" id="GO:0019674">
    <property type="term" value="P:NAD+ metabolic process"/>
    <property type="evidence" value="ECO:0007669"/>
    <property type="project" value="InterPro"/>
</dbReference>
<dbReference type="VEuPathDB" id="FungiDB:H310_03942"/>
<feature type="active site" description="Proton donor/acceptor" evidence="6">
    <location>
        <position position="129"/>
    </location>
</feature>
<sequence>MALMLRKMRLSGASRWTATIRSLHHFNAPRLADLVLVRHGESEGNVARELSMRGDHSLYSGEFKNRHSCNWRLTDRGREQAEAAGEWLRKEDLAYYDRYLVSEYLRAMETAARFNLPDAQWYAEMLLRERDWGQMDLMSEAERSVKMQDELKRRDLDRFYYAPPGGESLATVAQRVDRLMCALHRELPGKKVLLVCHGDVMWALRTRLERMSQDTFRELQLSGRMVDQLHNGHILHYTRTDPTTGKVAPFFTHMRSVCPWNEKLSPKGWIKINRPVYDNEMMLAIAERVPRMIVSEEYIQQTYRQQTHSTPVIAPLNPNIECPLDPSVKVPKVTLNKVVVVNKMTRYQHEESLYGNTGEALKKQMSMRGFVYDRLKASHDHHMDALDDVTSCLKEHNIAVSVVNAHELTHEAYDGADMVFSAGGDGTFLKAASFVNKPIPLTGLNTDSARSEGNLCCYSIDATCNRFVVVLERLLKGEFEWLNRQRIRVGMVNQEGFKYELPRYALNEVFIAESDASRPSFYNIGIDQHQRESHRSSGIIVCTGTGSSAWYYSASQIHREQISSILHAMDFHSYTNETVTEITETLNKDNMFAEDSLDMGYVVREPIINATFGDIRFRKGKARRVSMRSLGWDMKVNLDGLYSVPLNYGVQAVMKICTEPQYALRTVDFTTGDKSRLDKKFKSRS</sequence>
<dbReference type="GO" id="GO:0005739">
    <property type="term" value="C:mitochondrion"/>
    <property type="evidence" value="ECO:0007669"/>
    <property type="project" value="TreeGrafter"/>
</dbReference>
<dbReference type="EMBL" id="KI913957">
    <property type="protein sequence ID" value="ETW04809.1"/>
    <property type="molecule type" value="Genomic_DNA"/>
</dbReference>
<dbReference type="Gene3D" id="3.40.50.1240">
    <property type="entry name" value="Phosphoglycerate mutase-like"/>
    <property type="match status" value="1"/>
</dbReference>
<dbReference type="GeneID" id="20080992"/>
<reference evidence="8" key="1">
    <citation type="submission" date="2013-12" db="EMBL/GenBank/DDBJ databases">
        <title>The Genome Sequence of Aphanomyces invadans NJM9701.</title>
        <authorList>
            <consortium name="The Broad Institute Genomics Platform"/>
            <person name="Russ C."/>
            <person name="Tyler B."/>
            <person name="van West P."/>
            <person name="Dieguez-Uribeondo J."/>
            <person name="Young S.K."/>
            <person name="Zeng Q."/>
            <person name="Gargeya S."/>
            <person name="Fitzgerald M."/>
            <person name="Abouelleil A."/>
            <person name="Alvarado L."/>
            <person name="Chapman S.B."/>
            <person name="Gainer-Dewar J."/>
            <person name="Goldberg J."/>
            <person name="Griggs A."/>
            <person name="Gujja S."/>
            <person name="Hansen M."/>
            <person name="Howarth C."/>
            <person name="Imamovic A."/>
            <person name="Ireland A."/>
            <person name="Larimer J."/>
            <person name="McCowan C."/>
            <person name="Murphy C."/>
            <person name="Pearson M."/>
            <person name="Poon T.W."/>
            <person name="Priest M."/>
            <person name="Roberts A."/>
            <person name="Saif S."/>
            <person name="Shea T."/>
            <person name="Sykes S."/>
            <person name="Wortman J."/>
            <person name="Nusbaum C."/>
            <person name="Birren B."/>
        </authorList>
    </citation>
    <scope>NUCLEOTIDE SEQUENCE [LARGE SCALE GENOMIC DNA]</scope>
    <source>
        <strain evidence="8">NJM9701</strain>
    </source>
</reference>
<feature type="binding site" evidence="7">
    <location>
        <begin position="38"/>
        <end position="45"/>
    </location>
    <ligand>
        <name>substrate</name>
    </ligand>
</feature>
<dbReference type="InterPro" id="IPR013078">
    <property type="entry name" value="His_Pase_superF_clade-1"/>
</dbReference>
<keyword evidence="3" id="KW-0418">Kinase</keyword>
<dbReference type="PANTHER" id="PTHR13158:SF5">
    <property type="entry name" value="NAD KINASE 2, MITOCHONDRIAL"/>
    <property type="match status" value="1"/>
</dbReference>
<evidence type="ECO:0008006" key="9">
    <source>
        <dbReference type="Google" id="ProtNLM"/>
    </source>
</evidence>
<dbReference type="InterPro" id="IPR029033">
    <property type="entry name" value="His_PPase_superfam"/>
</dbReference>
<dbReference type="Pfam" id="PF01513">
    <property type="entry name" value="NAD_kinase"/>
    <property type="match status" value="1"/>
</dbReference>
<evidence type="ECO:0000256" key="7">
    <source>
        <dbReference type="PIRSR" id="PIRSR613078-2"/>
    </source>
</evidence>
<dbReference type="SUPFAM" id="SSF111331">
    <property type="entry name" value="NAD kinase/diacylglycerol kinase-like"/>
    <property type="match status" value="1"/>
</dbReference>
<feature type="active site" description="Tele-phosphohistidine intermediate" evidence="6">
    <location>
        <position position="39"/>
    </location>
</feature>
<dbReference type="GO" id="GO:0003951">
    <property type="term" value="F:NAD+ kinase activity"/>
    <property type="evidence" value="ECO:0007669"/>
    <property type="project" value="InterPro"/>
</dbReference>